<accession>A0ABY4SXA9</accession>
<dbReference type="Gene3D" id="3.30.428.10">
    <property type="entry name" value="HIT-like"/>
    <property type="match status" value="1"/>
</dbReference>
<evidence type="ECO:0000313" key="3">
    <source>
        <dbReference type="EMBL" id="URJ24903.1"/>
    </source>
</evidence>
<evidence type="ECO:0000259" key="2">
    <source>
        <dbReference type="PROSITE" id="PS51084"/>
    </source>
</evidence>
<dbReference type="CDD" id="cd01276">
    <property type="entry name" value="PKCI_related"/>
    <property type="match status" value="1"/>
</dbReference>
<dbReference type="PRINTS" id="PR00332">
    <property type="entry name" value="HISTRIAD"/>
</dbReference>
<evidence type="ECO:0000256" key="1">
    <source>
        <dbReference type="PROSITE-ProRule" id="PRU00464"/>
    </source>
</evidence>
<keyword evidence="4" id="KW-1185">Reference proteome</keyword>
<dbReference type="RefSeq" id="WP_250223027.1">
    <property type="nucleotide sequence ID" value="NZ_CP097762.1"/>
</dbReference>
<dbReference type="EMBL" id="CP097762">
    <property type="protein sequence ID" value="URJ24903.1"/>
    <property type="molecule type" value="Genomic_DNA"/>
</dbReference>
<dbReference type="PANTHER" id="PTHR23089">
    <property type="entry name" value="HISTIDINE TRIAD HIT PROTEIN"/>
    <property type="match status" value="1"/>
</dbReference>
<name>A0ABY4SXA9_9ENTR</name>
<dbReference type="Pfam" id="PF01230">
    <property type="entry name" value="HIT"/>
    <property type="match status" value="1"/>
</dbReference>
<sequence length="117" mass="13247">MKKDNIFIDIITGKIKTDILYQDDLVTAFHDKNPKAPVHVLIVPNKLIPTVNDVTDQDEQMLGRLFTVAAKIAKFNNIHNSGYRLIINCNYHSGQEVYHIHMHLLGGQFLGPLLSII</sequence>
<protein>
    <submittedName>
        <fullName evidence="3">HIT domain-containing protein</fullName>
    </submittedName>
</protein>
<gene>
    <name evidence="3" type="ORF">M9405_01925</name>
</gene>
<dbReference type="InterPro" id="IPR011146">
    <property type="entry name" value="HIT-like"/>
</dbReference>
<organism evidence="3 4">
    <name type="scientific">Candidatus Blochmannia ocreatus</name>
    <name type="common">nom. nud.</name>
    <dbReference type="NCBI Taxonomy" id="251538"/>
    <lineage>
        <taxon>Bacteria</taxon>
        <taxon>Pseudomonadati</taxon>
        <taxon>Pseudomonadota</taxon>
        <taxon>Gammaproteobacteria</taxon>
        <taxon>Enterobacterales</taxon>
        <taxon>Enterobacteriaceae</taxon>
        <taxon>ant endosymbionts</taxon>
        <taxon>Candidatus Blochmanniella</taxon>
    </lineage>
</organism>
<dbReference type="InterPro" id="IPR019808">
    <property type="entry name" value="Histidine_triad_CS"/>
</dbReference>
<dbReference type="Proteomes" id="UP001056834">
    <property type="component" value="Chromosome"/>
</dbReference>
<feature type="domain" description="HIT" evidence="2">
    <location>
        <begin position="6"/>
        <end position="115"/>
    </location>
</feature>
<dbReference type="PROSITE" id="PS51084">
    <property type="entry name" value="HIT_2"/>
    <property type="match status" value="1"/>
</dbReference>
<reference evidence="3" key="1">
    <citation type="submission" date="2022-05" db="EMBL/GenBank/DDBJ databases">
        <title>Impact of host demography and evolutionary history on endosymbiont molecular evolution: a test in carpenter ants (Genus Camponotus) and their Blochmannia endosymbionts.</title>
        <authorList>
            <person name="Manthey J.D."/>
            <person name="Giron J.C."/>
            <person name="Hruska J.P."/>
        </authorList>
    </citation>
    <scope>NUCLEOTIDE SEQUENCE</scope>
    <source>
        <strain evidence="3">C-006</strain>
    </source>
</reference>
<feature type="short sequence motif" description="Histidine triad motif" evidence="1">
    <location>
        <begin position="99"/>
        <end position="103"/>
    </location>
</feature>
<dbReference type="InterPro" id="IPR001310">
    <property type="entry name" value="Histidine_triad_HIT"/>
</dbReference>
<dbReference type="SUPFAM" id="SSF54197">
    <property type="entry name" value="HIT-like"/>
    <property type="match status" value="1"/>
</dbReference>
<proteinExistence type="predicted"/>
<evidence type="ECO:0000313" key="4">
    <source>
        <dbReference type="Proteomes" id="UP001056834"/>
    </source>
</evidence>
<dbReference type="InterPro" id="IPR036265">
    <property type="entry name" value="HIT-like_sf"/>
</dbReference>
<dbReference type="PROSITE" id="PS00892">
    <property type="entry name" value="HIT_1"/>
    <property type="match status" value="1"/>
</dbReference>